<proteinExistence type="inferred from homology"/>
<comment type="caution">
    <text evidence="3">The sequence shown here is derived from an EMBL/GenBank/DDBJ whole genome shotgun (WGS) entry which is preliminary data.</text>
</comment>
<organism evidence="3 4">
    <name type="scientific">Taxus chinensis</name>
    <name type="common">Chinese yew</name>
    <name type="synonym">Taxus wallichiana var. chinensis</name>
    <dbReference type="NCBI Taxonomy" id="29808"/>
    <lineage>
        <taxon>Eukaryota</taxon>
        <taxon>Viridiplantae</taxon>
        <taxon>Streptophyta</taxon>
        <taxon>Embryophyta</taxon>
        <taxon>Tracheophyta</taxon>
        <taxon>Spermatophyta</taxon>
        <taxon>Pinopsida</taxon>
        <taxon>Pinidae</taxon>
        <taxon>Conifers II</taxon>
        <taxon>Cupressales</taxon>
        <taxon>Taxaceae</taxon>
        <taxon>Taxus</taxon>
    </lineage>
</organism>
<dbReference type="AlphaFoldDB" id="A0AA38G400"/>
<dbReference type="PANTHER" id="PTHR10353">
    <property type="entry name" value="GLYCOSYL HYDROLASE"/>
    <property type="match status" value="1"/>
</dbReference>
<dbReference type="Pfam" id="PF00232">
    <property type="entry name" value="Glyco_hydro_1"/>
    <property type="match status" value="1"/>
</dbReference>
<protein>
    <recommendedName>
        <fullName evidence="5">Beta-glucosidase</fullName>
    </recommendedName>
</protein>
<sequence length="133" mass="15655">AASEWLYIVPWGIQKVLMWLTERYNRPPIYVTENGMDDEDCQITLLEALRDTKRVNYFKGYLTAVSEAIKDGADVRGYYAWSLVDNFEWAQGYTKRFGLVFVDYQNDLKRHPKSSALWFSDFLHKEKNLNDAN</sequence>
<dbReference type="EMBL" id="JAHRHJ020000005">
    <property type="protein sequence ID" value="KAH9315040.1"/>
    <property type="molecule type" value="Genomic_DNA"/>
</dbReference>
<feature type="non-terminal residue" evidence="3">
    <location>
        <position position="133"/>
    </location>
</feature>
<evidence type="ECO:0000256" key="2">
    <source>
        <dbReference type="RuleBase" id="RU003690"/>
    </source>
</evidence>
<reference evidence="3 4" key="1">
    <citation type="journal article" date="2021" name="Nat. Plants">
        <title>The Taxus genome provides insights into paclitaxel biosynthesis.</title>
        <authorList>
            <person name="Xiong X."/>
            <person name="Gou J."/>
            <person name="Liao Q."/>
            <person name="Li Y."/>
            <person name="Zhou Q."/>
            <person name="Bi G."/>
            <person name="Li C."/>
            <person name="Du R."/>
            <person name="Wang X."/>
            <person name="Sun T."/>
            <person name="Guo L."/>
            <person name="Liang H."/>
            <person name="Lu P."/>
            <person name="Wu Y."/>
            <person name="Zhang Z."/>
            <person name="Ro D.K."/>
            <person name="Shang Y."/>
            <person name="Huang S."/>
            <person name="Yan J."/>
        </authorList>
    </citation>
    <scope>NUCLEOTIDE SEQUENCE [LARGE SCALE GENOMIC DNA]</scope>
    <source>
        <strain evidence="3">Ta-2019</strain>
    </source>
</reference>
<feature type="non-terminal residue" evidence="3">
    <location>
        <position position="1"/>
    </location>
</feature>
<evidence type="ECO:0000313" key="4">
    <source>
        <dbReference type="Proteomes" id="UP000824469"/>
    </source>
</evidence>
<dbReference type="GO" id="GO:0008422">
    <property type="term" value="F:beta-glucosidase activity"/>
    <property type="evidence" value="ECO:0007669"/>
    <property type="project" value="TreeGrafter"/>
</dbReference>
<evidence type="ECO:0000256" key="1">
    <source>
        <dbReference type="ARBA" id="ARBA00010838"/>
    </source>
</evidence>
<keyword evidence="4" id="KW-1185">Reference proteome</keyword>
<dbReference type="PRINTS" id="PR00131">
    <property type="entry name" value="GLHYDRLASE1"/>
</dbReference>
<name>A0AA38G400_TAXCH</name>
<accession>A0AA38G400</accession>
<dbReference type="Proteomes" id="UP000824469">
    <property type="component" value="Unassembled WGS sequence"/>
</dbReference>
<dbReference type="SUPFAM" id="SSF51445">
    <property type="entry name" value="(Trans)glycosidases"/>
    <property type="match status" value="1"/>
</dbReference>
<dbReference type="OMA" id="KDNYANP"/>
<evidence type="ECO:0008006" key="5">
    <source>
        <dbReference type="Google" id="ProtNLM"/>
    </source>
</evidence>
<dbReference type="Gene3D" id="3.20.20.80">
    <property type="entry name" value="Glycosidases"/>
    <property type="match status" value="1"/>
</dbReference>
<gene>
    <name evidence="3" type="ORF">KI387_023667</name>
</gene>
<comment type="similarity">
    <text evidence="1 2">Belongs to the glycosyl hydrolase 1 family.</text>
</comment>
<dbReference type="GO" id="GO:0005975">
    <property type="term" value="P:carbohydrate metabolic process"/>
    <property type="evidence" value="ECO:0007669"/>
    <property type="project" value="InterPro"/>
</dbReference>
<dbReference type="InterPro" id="IPR001360">
    <property type="entry name" value="Glyco_hydro_1"/>
</dbReference>
<dbReference type="InterPro" id="IPR017853">
    <property type="entry name" value="GH"/>
</dbReference>
<dbReference type="PANTHER" id="PTHR10353:SF310">
    <property type="entry name" value="BETA-GLUCOSIDASE 42"/>
    <property type="match status" value="1"/>
</dbReference>
<evidence type="ECO:0000313" key="3">
    <source>
        <dbReference type="EMBL" id="KAH9315040.1"/>
    </source>
</evidence>